<dbReference type="CDD" id="cd00452">
    <property type="entry name" value="KDPG_aldolase"/>
    <property type="match status" value="1"/>
</dbReference>
<evidence type="ECO:0000256" key="5">
    <source>
        <dbReference type="ARBA" id="ARBA00023277"/>
    </source>
</evidence>
<sequence>MDPRFQDALAERPLVAILRGITPDECEAVADALIDAGFGMLEVTLNSPQPWESLRRLRAHCPAETLVGAGTVLDAGSVTRLASLALPLMVTPNTDPAVIDAAAGEGMTSLIGCMTPTEALLAARHGASALKLFPAARLGPGYLRDVRAVLPPALPVFVVGGINAQNLADFHAAGAAGYGIGGDVYRAGRPAAEVGAAARDIVAEYRRARDGGQ</sequence>
<comment type="similarity">
    <text evidence="2">Belongs to the KHG/KDPG aldolase family.</text>
</comment>
<evidence type="ECO:0000313" key="6">
    <source>
        <dbReference type="EMBL" id="QEA06231.1"/>
    </source>
</evidence>
<dbReference type="PANTHER" id="PTHR30246">
    <property type="entry name" value="2-KETO-3-DEOXY-6-PHOSPHOGLUCONATE ALDOLASE"/>
    <property type="match status" value="1"/>
</dbReference>
<dbReference type="InterPro" id="IPR000887">
    <property type="entry name" value="Aldlse_KDPG_KHG"/>
</dbReference>
<evidence type="ECO:0000256" key="4">
    <source>
        <dbReference type="ARBA" id="ARBA00023239"/>
    </source>
</evidence>
<reference evidence="6" key="1">
    <citation type="submission" date="2019-06" db="EMBL/GenBank/DDBJ databases">
        <authorList>
            <person name="Murdoch R.W."/>
            <person name="Fathepure B."/>
        </authorList>
    </citation>
    <scope>NUCLEOTIDE SEQUENCE</scope>
</reference>
<dbReference type="EMBL" id="MN079131">
    <property type="protein sequence ID" value="QEA06231.1"/>
    <property type="molecule type" value="Genomic_DNA"/>
</dbReference>
<evidence type="ECO:0000256" key="3">
    <source>
        <dbReference type="ARBA" id="ARBA00011233"/>
    </source>
</evidence>
<dbReference type="AlphaFoldDB" id="A0A5B8RC55"/>
<gene>
    <name evidence="6" type="primary">dgoA_1</name>
    <name evidence="6" type="ORF">KBTEX_02561</name>
</gene>
<proteinExistence type="inferred from homology"/>
<keyword evidence="4 6" id="KW-0456">Lyase</keyword>
<keyword evidence="5" id="KW-0119">Carbohydrate metabolism</keyword>
<evidence type="ECO:0000256" key="1">
    <source>
        <dbReference type="ARBA" id="ARBA00004761"/>
    </source>
</evidence>
<dbReference type="Pfam" id="PF01081">
    <property type="entry name" value="Aldolase"/>
    <property type="match status" value="1"/>
</dbReference>
<dbReference type="GO" id="GO:0008674">
    <property type="term" value="F:2-dehydro-3-deoxy-6-phosphogalactonate aldolase activity"/>
    <property type="evidence" value="ECO:0007669"/>
    <property type="project" value="UniProtKB-EC"/>
</dbReference>
<comment type="pathway">
    <text evidence="1">Carbohydrate acid metabolism.</text>
</comment>
<dbReference type="PANTHER" id="PTHR30246:SF1">
    <property type="entry name" value="2-DEHYDRO-3-DEOXY-6-PHOSPHOGALACTONATE ALDOLASE-RELATED"/>
    <property type="match status" value="1"/>
</dbReference>
<dbReference type="EC" id="4.1.2.21" evidence="6"/>
<dbReference type="InterPro" id="IPR013785">
    <property type="entry name" value="Aldolase_TIM"/>
</dbReference>
<dbReference type="PROSITE" id="PS00160">
    <property type="entry name" value="ALDOLASE_KDPG_KHG_2"/>
    <property type="match status" value="1"/>
</dbReference>
<name>A0A5B8RC55_9ZZZZ</name>
<dbReference type="InterPro" id="IPR031338">
    <property type="entry name" value="KDPG/KHG_AS_2"/>
</dbReference>
<accession>A0A5B8RC55</accession>
<dbReference type="NCBIfam" id="NF006600">
    <property type="entry name" value="PRK09140.1"/>
    <property type="match status" value="1"/>
</dbReference>
<organism evidence="6">
    <name type="scientific">uncultured organism</name>
    <dbReference type="NCBI Taxonomy" id="155900"/>
    <lineage>
        <taxon>unclassified sequences</taxon>
        <taxon>environmental samples</taxon>
    </lineage>
</organism>
<dbReference type="Gene3D" id="3.20.20.70">
    <property type="entry name" value="Aldolase class I"/>
    <property type="match status" value="1"/>
</dbReference>
<dbReference type="SUPFAM" id="SSF51569">
    <property type="entry name" value="Aldolase"/>
    <property type="match status" value="1"/>
</dbReference>
<comment type="subunit">
    <text evidence="3">Homotrimer.</text>
</comment>
<protein>
    <submittedName>
        <fullName evidence="6">2-dehydro-3-deoxy-6-phosphogalactonate aldolase</fullName>
        <ecNumber evidence="6">4.1.2.21</ecNumber>
    </submittedName>
</protein>
<evidence type="ECO:0000256" key="2">
    <source>
        <dbReference type="ARBA" id="ARBA00006906"/>
    </source>
</evidence>